<keyword evidence="4" id="KW-1185">Reference proteome</keyword>
<dbReference type="InterPro" id="IPR043088">
    <property type="entry name" value="Adhesin_E"/>
</dbReference>
<dbReference type="RefSeq" id="WP_100296626.1">
    <property type="nucleotide sequence ID" value="NZ_PHGZ01000013.1"/>
</dbReference>
<dbReference type="PIRSF" id="PIRSF012320">
    <property type="entry name" value="Prplsmic_HI0178_prd"/>
    <property type="match status" value="1"/>
</dbReference>
<evidence type="ECO:0000313" key="4">
    <source>
        <dbReference type="Proteomes" id="UP000230282"/>
    </source>
</evidence>
<dbReference type="OrthoDB" id="5690556at2"/>
<gene>
    <name evidence="3" type="ORF">CVP04_06115</name>
</gene>
<organism evidence="3 4">
    <name type="scientific">Caviibacterium pharyngocola</name>
    <dbReference type="NCBI Taxonomy" id="28159"/>
    <lineage>
        <taxon>Bacteria</taxon>
        <taxon>Pseudomonadati</taxon>
        <taxon>Pseudomonadota</taxon>
        <taxon>Gammaproteobacteria</taxon>
        <taxon>Pasteurellales</taxon>
        <taxon>Pasteurellaceae</taxon>
        <taxon>Caviibacterium</taxon>
    </lineage>
</organism>
<dbReference type="GO" id="GO:0009279">
    <property type="term" value="C:cell outer membrane"/>
    <property type="evidence" value="ECO:0007669"/>
    <property type="project" value="UniProtKB-UniRule"/>
</dbReference>
<accession>A0A2M8RVM4</accession>
<proteinExistence type="predicted"/>
<dbReference type="EMBL" id="PHGZ01000013">
    <property type="protein sequence ID" value="PJG82935.1"/>
    <property type="molecule type" value="Genomic_DNA"/>
</dbReference>
<reference evidence="3 4" key="1">
    <citation type="submission" date="2017-11" db="EMBL/GenBank/DDBJ databases">
        <title>Reclassification of Bisgaard taxon 5 as Caviibacterium pharyngocola gen. nov., sp. nov.</title>
        <authorList>
            <person name="Christensen H."/>
        </authorList>
    </citation>
    <scope>NUCLEOTIDE SEQUENCE [LARGE SCALE GENOMIC DNA]</scope>
    <source>
        <strain evidence="3 4">7_3</strain>
    </source>
</reference>
<dbReference type="AlphaFoldDB" id="A0A2M8RVM4"/>
<sequence length="155" mass="17882">MKKLGLALSVIFLTACTTQPVQPPPDVKLTPPKITKAGYVKLAQDAEYYVDSASIWQDNEDKRLIHFDAVINSDKGLFVYKDKPELYAKSLRQYKILNCESLRLTQVRTDYYTEFWGEGTRAAPKRQQKYTVTLQKNSSLYILSQVICANMYRSW</sequence>
<evidence type="ECO:0000313" key="3">
    <source>
        <dbReference type="EMBL" id="PJG82935.1"/>
    </source>
</evidence>
<comment type="caution">
    <text evidence="3">The sequence shown here is derived from an EMBL/GenBank/DDBJ whole genome shotgun (WGS) entry which is preliminary data.</text>
</comment>
<keyword evidence="1" id="KW-0843">Virulence</keyword>
<dbReference type="PROSITE" id="PS51257">
    <property type="entry name" value="PROKAR_LIPOPROTEIN"/>
    <property type="match status" value="1"/>
</dbReference>
<dbReference type="Gene3D" id="2.40.128.710">
    <property type="entry name" value="Surface-adhesin protein E"/>
    <property type="match status" value="1"/>
</dbReference>
<dbReference type="Pfam" id="PF16747">
    <property type="entry name" value="Adhesin_E"/>
    <property type="match status" value="1"/>
</dbReference>
<keyword evidence="1" id="KW-0472">Membrane</keyword>
<dbReference type="GO" id="GO:0009986">
    <property type="term" value="C:cell surface"/>
    <property type="evidence" value="ECO:0007669"/>
    <property type="project" value="UniProtKB-UniRule"/>
</dbReference>
<protein>
    <recommendedName>
        <fullName evidence="1">Surface-adhesin protein</fullName>
    </recommendedName>
</protein>
<evidence type="ECO:0000256" key="1">
    <source>
        <dbReference type="PIRNR" id="PIRNR012320"/>
    </source>
</evidence>
<evidence type="ECO:0000259" key="2">
    <source>
        <dbReference type="Pfam" id="PF16747"/>
    </source>
</evidence>
<dbReference type="InterPro" id="IPR016595">
    <property type="entry name" value="Adhesin_E_Pasteurellaceae"/>
</dbReference>
<name>A0A2M8RVM4_9PAST</name>
<dbReference type="Proteomes" id="UP000230282">
    <property type="component" value="Unassembled WGS sequence"/>
</dbReference>
<comment type="function">
    <text evidence="1">Acts as a multifunctional adhesin involved in direct interactions with host epithelial cells and host proteins.</text>
</comment>
<keyword evidence="1" id="KW-0998">Cell outer membrane</keyword>
<feature type="domain" description="Surface-adhesin protein E-like" evidence="2">
    <location>
        <begin position="44"/>
        <end position="149"/>
    </location>
</feature>
<dbReference type="InterPro" id="IPR031939">
    <property type="entry name" value="Adhesin_E-like"/>
</dbReference>